<keyword evidence="5" id="KW-1185">Reference proteome</keyword>
<feature type="transmembrane region" description="Helical" evidence="1">
    <location>
        <begin position="5"/>
        <end position="22"/>
    </location>
</feature>
<dbReference type="Proteomes" id="UP000028712">
    <property type="component" value="Unassembled WGS sequence"/>
</dbReference>
<dbReference type="EMBL" id="JPRM01000049">
    <property type="protein sequence ID" value="KFF09594.1"/>
    <property type="molecule type" value="Genomic_DNA"/>
</dbReference>
<comment type="caution">
    <text evidence="2">The sequence shown here is derived from an EMBL/GenBank/DDBJ whole genome shotgun (WGS) entry which is preliminary data.</text>
</comment>
<evidence type="ECO:0000313" key="4">
    <source>
        <dbReference type="Proteomes" id="UP000028712"/>
    </source>
</evidence>
<evidence type="ECO:0000313" key="2">
    <source>
        <dbReference type="EMBL" id="KFF09594.1"/>
    </source>
</evidence>
<sequence length="119" mass="14523">MKKKIFISLTALTLLFSVYYYWQNRYVEFKPVIPVDIGRTLFVFSQNEFYRIAEPNEIPPDFYKNIEPTLKNCGIDYIFKNGVIYAKYKQINDYETIWNYTINSKDSAWFNKRAWWREK</sequence>
<reference evidence="3 5" key="2">
    <citation type="submission" date="2016-11" db="EMBL/GenBank/DDBJ databases">
        <title>Whole genomes of Flavobacteriaceae.</title>
        <authorList>
            <person name="Stine C."/>
            <person name="Li C."/>
            <person name="Tadesse D."/>
        </authorList>
    </citation>
    <scope>NUCLEOTIDE SEQUENCE [LARGE SCALE GENOMIC DNA]</scope>
    <source>
        <strain evidence="3 5">ATCC 29551</strain>
    </source>
</reference>
<dbReference type="RefSeq" id="WP_035627838.1">
    <property type="nucleotide sequence ID" value="NZ_JBEWQG010000019.1"/>
</dbReference>
<dbReference type="AlphaFoldDB" id="A0A085ZYT0"/>
<keyword evidence="1" id="KW-0812">Transmembrane</keyword>
<evidence type="ECO:0000313" key="5">
    <source>
        <dbReference type="Proteomes" id="UP000198424"/>
    </source>
</evidence>
<dbReference type="EMBL" id="MUGY01000014">
    <property type="protein sequence ID" value="OXA93416.1"/>
    <property type="molecule type" value="Genomic_DNA"/>
</dbReference>
<evidence type="ECO:0000313" key="3">
    <source>
        <dbReference type="EMBL" id="OXA93416.1"/>
    </source>
</evidence>
<organism evidence="2 4">
    <name type="scientific">Flavobacterium hydatis</name>
    <name type="common">Cytophaga aquatilis</name>
    <dbReference type="NCBI Taxonomy" id="991"/>
    <lineage>
        <taxon>Bacteria</taxon>
        <taxon>Pseudomonadati</taxon>
        <taxon>Bacteroidota</taxon>
        <taxon>Flavobacteriia</taxon>
        <taxon>Flavobacteriales</taxon>
        <taxon>Flavobacteriaceae</taxon>
        <taxon>Flavobacterium</taxon>
    </lineage>
</organism>
<accession>A0A085ZYT0</accession>
<protein>
    <submittedName>
        <fullName evidence="2">Uncharacterized protein</fullName>
    </submittedName>
</protein>
<keyword evidence="1" id="KW-0472">Membrane</keyword>
<gene>
    <name evidence="3" type="ORF">B0A62_13445</name>
    <name evidence="2" type="ORF">IW20_23025</name>
</gene>
<name>A0A085ZYT0_FLAHY</name>
<proteinExistence type="predicted"/>
<reference evidence="2 4" key="1">
    <citation type="submission" date="2014-07" db="EMBL/GenBank/DDBJ databases">
        <title>Genome of Flavobacterium hydatis DSM 2063.</title>
        <authorList>
            <person name="Pipes S.E."/>
            <person name="Stropko S.J."/>
            <person name="Newman J.D."/>
        </authorList>
    </citation>
    <scope>NUCLEOTIDE SEQUENCE [LARGE SCALE GENOMIC DNA]</scope>
    <source>
        <strain evidence="2 4">DSM 2063</strain>
    </source>
</reference>
<dbReference type="Proteomes" id="UP000198424">
    <property type="component" value="Unassembled WGS sequence"/>
</dbReference>
<evidence type="ECO:0000256" key="1">
    <source>
        <dbReference type="SAM" id="Phobius"/>
    </source>
</evidence>
<keyword evidence="1" id="KW-1133">Transmembrane helix</keyword>
<dbReference type="OrthoDB" id="1274565at2"/>